<evidence type="ECO:0000313" key="2">
    <source>
        <dbReference type="EMBL" id="RYP03022.1"/>
    </source>
</evidence>
<evidence type="ECO:0000256" key="1">
    <source>
        <dbReference type="SAM" id="Phobius"/>
    </source>
</evidence>
<reference evidence="2 3" key="1">
    <citation type="submission" date="2018-06" db="EMBL/GenBank/DDBJ databases">
        <title>Complete Genomes of Monosporascus.</title>
        <authorList>
            <person name="Robinson A.J."/>
            <person name="Natvig D.O."/>
        </authorList>
    </citation>
    <scope>NUCLEOTIDE SEQUENCE [LARGE SCALE GENOMIC DNA]</scope>
    <source>
        <strain evidence="2 3">CBS 110550</strain>
    </source>
</reference>
<feature type="transmembrane region" description="Helical" evidence="1">
    <location>
        <begin position="6"/>
        <end position="26"/>
    </location>
</feature>
<gene>
    <name evidence="2" type="ORF">DL764_005443</name>
</gene>
<comment type="caution">
    <text evidence="2">The sequence shown here is derived from an EMBL/GenBank/DDBJ whole genome shotgun (WGS) entry which is preliminary data.</text>
</comment>
<keyword evidence="3" id="KW-1185">Reference proteome</keyword>
<dbReference type="Proteomes" id="UP000293360">
    <property type="component" value="Unassembled WGS sequence"/>
</dbReference>
<dbReference type="AlphaFoldDB" id="A0A4Q4TB02"/>
<protein>
    <submittedName>
        <fullName evidence="2">Uncharacterized protein</fullName>
    </submittedName>
</protein>
<keyword evidence="1" id="KW-0812">Transmembrane</keyword>
<keyword evidence="1" id="KW-0472">Membrane</keyword>
<sequence>MVNSTPRILMPAAVTVLAISSVVYYVRNQLLREKNDFDGFFAQKHKLADQLLQEDNKKVLAEVNAGQKNLLNILSS</sequence>
<name>A0A4Q4TB02_9PEZI</name>
<organism evidence="2 3">
    <name type="scientific">Monosporascus ibericus</name>
    <dbReference type="NCBI Taxonomy" id="155417"/>
    <lineage>
        <taxon>Eukaryota</taxon>
        <taxon>Fungi</taxon>
        <taxon>Dikarya</taxon>
        <taxon>Ascomycota</taxon>
        <taxon>Pezizomycotina</taxon>
        <taxon>Sordariomycetes</taxon>
        <taxon>Xylariomycetidae</taxon>
        <taxon>Xylariales</taxon>
        <taxon>Xylariales incertae sedis</taxon>
        <taxon>Monosporascus</taxon>
    </lineage>
</organism>
<accession>A0A4Q4TB02</accession>
<dbReference type="EMBL" id="QJNU01000289">
    <property type="protein sequence ID" value="RYP03022.1"/>
    <property type="molecule type" value="Genomic_DNA"/>
</dbReference>
<proteinExistence type="predicted"/>
<keyword evidence="1" id="KW-1133">Transmembrane helix</keyword>
<dbReference type="OrthoDB" id="4729020at2759"/>
<evidence type="ECO:0000313" key="3">
    <source>
        <dbReference type="Proteomes" id="UP000293360"/>
    </source>
</evidence>